<dbReference type="EMBL" id="JACRTK010000003">
    <property type="protein sequence ID" value="MBC8590999.1"/>
    <property type="molecule type" value="Genomic_DNA"/>
</dbReference>
<feature type="domain" description="HTH lysR-type" evidence="1">
    <location>
        <begin position="30"/>
        <end position="90"/>
    </location>
</feature>
<dbReference type="PANTHER" id="PTHR30432">
    <property type="entry name" value="TRANSCRIPTIONAL REGULATOR MODE"/>
    <property type="match status" value="1"/>
</dbReference>
<protein>
    <submittedName>
        <fullName evidence="2">LysR family transcriptional regulator</fullName>
    </submittedName>
</protein>
<dbReference type="AlphaFoldDB" id="A0A926IMA3"/>
<gene>
    <name evidence="2" type="ORF">H8689_07715</name>
</gene>
<sequence length="118" mass="13462">MSTIEYENLKYKVKTRIYKVDSSFGPGVARIMELVKETGNLSKAYRTMGLSSSKGWKIIKRAEEDLGFALIESITGGSGGGKSRLTEEGELFLEKYSNFTKDLEIQCEKLFYKHFYNH</sequence>
<dbReference type="SUPFAM" id="SSF46785">
    <property type="entry name" value="Winged helix' DNA-binding domain"/>
    <property type="match status" value="1"/>
</dbReference>
<dbReference type="InterPro" id="IPR051815">
    <property type="entry name" value="Molybdate_resp_trans_reg"/>
</dbReference>
<dbReference type="GO" id="GO:0003700">
    <property type="term" value="F:DNA-binding transcription factor activity"/>
    <property type="evidence" value="ECO:0007669"/>
    <property type="project" value="InterPro"/>
</dbReference>
<dbReference type="InterPro" id="IPR036390">
    <property type="entry name" value="WH_DNA-bd_sf"/>
</dbReference>
<evidence type="ECO:0000259" key="1">
    <source>
        <dbReference type="Pfam" id="PF00126"/>
    </source>
</evidence>
<dbReference type="Proteomes" id="UP000601522">
    <property type="component" value="Unassembled WGS sequence"/>
</dbReference>
<dbReference type="InterPro" id="IPR036388">
    <property type="entry name" value="WH-like_DNA-bd_sf"/>
</dbReference>
<dbReference type="InterPro" id="IPR000847">
    <property type="entry name" value="LysR_HTH_N"/>
</dbReference>
<proteinExistence type="predicted"/>
<comment type="caution">
    <text evidence="2">The sequence shown here is derived from an EMBL/GenBank/DDBJ whole genome shotgun (WGS) entry which is preliminary data.</text>
</comment>
<organism evidence="2 3">
    <name type="scientific">Wansuia hejianensis</name>
    <dbReference type="NCBI Taxonomy" id="2763667"/>
    <lineage>
        <taxon>Bacteria</taxon>
        <taxon>Bacillati</taxon>
        <taxon>Bacillota</taxon>
        <taxon>Clostridia</taxon>
        <taxon>Lachnospirales</taxon>
        <taxon>Lachnospiraceae</taxon>
        <taxon>Wansuia</taxon>
    </lineage>
</organism>
<dbReference type="RefSeq" id="WP_249323837.1">
    <property type="nucleotide sequence ID" value="NZ_JACRTK010000003.1"/>
</dbReference>
<name>A0A926IMA3_9FIRM</name>
<dbReference type="Pfam" id="PF00126">
    <property type="entry name" value="HTH_1"/>
    <property type="match status" value="1"/>
</dbReference>
<reference evidence="2 3" key="1">
    <citation type="submission" date="2020-08" db="EMBL/GenBank/DDBJ databases">
        <title>Genome public.</title>
        <authorList>
            <person name="Liu C."/>
            <person name="Sun Q."/>
        </authorList>
    </citation>
    <scope>NUCLEOTIDE SEQUENCE [LARGE SCALE GENOMIC DNA]</scope>
    <source>
        <strain evidence="2 3">NSJ-26</strain>
    </source>
</reference>
<dbReference type="Gene3D" id="1.10.10.10">
    <property type="entry name" value="Winged helix-like DNA-binding domain superfamily/Winged helix DNA-binding domain"/>
    <property type="match status" value="1"/>
</dbReference>
<evidence type="ECO:0000313" key="3">
    <source>
        <dbReference type="Proteomes" id="UP000601522"/>
    </source>
</evidence>
<keyword evidence="3" id="KW-1185">Reference proteome</keyword>
<accession>A0A926IMA3</accession>
<evidence type="ECO:0000313" key="2">
    <source>
        <dbReference type="EMBL" id="MBC8590999.1"/>
    </source>
</evidence>
<dbReference type="PANTHER" id="PTHR30432:SF1">
    <property type="entry name" value="DNA-BINDING TRANSCRIPTIONAL DUAL REGULATOR MODE"/>
    <property type="match status" value="1"/>
</dbReference>